<evidence type="ECO:0000313" key="3">
    <source>
        <dbReference type="Proteomes" id="UP001528672"/>
    </source>
</evidence>
<keyword evidence="1" id="KW-0472">Membrane</keyword>
<keyword evidence="1" id="KW-1133">Transmembrane helix</keyword>
<reference evidence="2 3" key="1">
    <citation type="submission" date="2023-02" db="EMBL/GenBank/DDBJ databases">
        <title>Bacterial whole genome sequence for Curvibacter sp. HBC28.</title>
        <authorList>
            <person name="Le V."/>
            <person name="Ko S.-R."/>
            <person name="Ahn C.-Y."/>
            <person name="Oh H.-M."/>
        </authorList>
    </citation>
    <scope>NUCLEOTIDE SEQUENCE [LARGE SCALE GENOMIC DNA]</scope>
    <source>
        <strain evidence="2 3">HBC28</strain>
    </source>
</reference>
<gene>
    <name evidence="2" type="ORF">PSQ39_07290</name>
</gene>
<dbReference type="InterPro" id="IPR011004">
    <property type="entry name" value="Trimer_LpxA-like_sf"/>
</dbReference>
<evidence type="ECO:0000256" key="1">
    <source>
        <dbReference type="SAM" id="Phobius"/>
    </source>
</evidence>
<protein>
    <submittedName>
        <fullName evidence="2">Polymer-forming cytoskeletal protein</fullName>
    </submittedName>
</protein>
<accession>A0ABT5MCX2</accession>
<feature type="transmembrane region" description="Helical" evidence="1">
    <location>
        <begin position="16"/>
        <end position="37"/>
    </location>
</feature>
<dbReference type="EMBL" id="JAQSIO010000002">
    <property type="protein sequence ID" value="MDD0814430.1"/>
    <property type="molecule type" value="Genomic_DNA"/>
</dbReference>
<keyword evidence="1" id="KW-0812">Transmembrane</keyword>
<comment type="caution">
    <text evidence="2">The sequence shown here is derived from an EMBL/GenBank/DDBJ whole genome shotgun (WGS) entry which is preliminary data.</text>
</comment>
<keyword evidence="3" id="KW-1185">Reference proteome</keyword>
<dbReference type="RefSeq" id="WP_273926041.1">
    <property type="nucleotide sequence ID" value="NZ_JAQSIN010000001.1"/>
</dbReference>
<proteinExistence type="predicted"/>
<organism evidence="2 3">
    <name type="scientific">Curvibacter microcysteis</name>
    <dbReference type="NCBI Taxonomy" id="3026419"/>
    <lineage>
        <taxon>Bacteria</taxon>
        <taxon>Pseudomonadati</taxon>
        <taxon>Pseudomonadota</taxon>
        <taxon>Betaproteobacteria</taxon>
        <taxon>Burkholderiales</taxon>
        <taxon>Comamonadaceae</taxon>
        <taxon>Curvibacter</taxon>
    </lineage>
</organism>
<dbReference type="Proteomes" id="UP001528672">
    <property type="component" value="Unassembled WGS sequence"/>
</dbReference>
<dbReference type="SUPFAM" id="SSF51161">
    <property type="entry name" value="Trimeric LpxA-like enzymes"/>
    <property type="match status" value="1"/>
</dbReference>
<sequence>MNTLSLPLSWSPSLPLAYLVFALVCSAMLLIAFLPAWREWLWPTDVAPLWVSPDYSSEIDHFSDQFRRVVLARIGQPETSAAATDTFDILPVVQDDLDWPALRRPMISFASIRSLRAIRCNTLLFVNGDLHASAHSRFVGVLSQGRLQLGEGCEIQAWAHADQTLQLGRGSTALRRLSSDTAVELGTDCCFERIQAPLIRFGLLPPLHERGRAPRRLIVASFHLLDGAIRQTEQLTLIRGHCKLPRDRLYVGSLVVTGRLLIGAGTEVRGNIKARGGVVVGAGARVLGSLCSEQQIQLLDHAQVRGPVVSESAILIGTQVVLGEPDAPTTVSAEHILAEAGASAHGTVWARQLGVVWAA</sequence>
<name>A0ABT5MCX2_9BURK</name>
<evidence type="ECO:0000313" key="2">
    <source>
        <dbReference type="EMBL" id="MDD0814430.1"/>
    </source>
</evidence>